<sequence>MKYIVDPHNEGSFEGTSLSTRMKEILETHSQHCTRLWEGFIGSRETPSLSELEQLLCRCSAFIYLGMERFMANIPPTKLAAFNLSECRLALLFDLTQNSASILRQSNRDMFKRAAQLDLEEPLETALLLSLGGVGCIVLNQWHSSLQQNTHNMVKVLDNLLRVRQISGQTVHALRRGDDQVLRDDSKEDDPRHKTTFAPVAFNCVVYGLPNLIVM</sequence>
<dbReference type="PANTHER" id="PTHR15977">
    <property type="entry name" value="CILIA- AND FLAGELLA-ASSOCIATED PROTEIN 46"/>
    <property type="match status" value="1"/>
</dbReference>
<dbReference type="GeneTree" id="ENSGT00570000079216"/>
<name>A0A8C3AXG8_CYCLU</name>
<proteinExistence type="predicted"/>
<dbReference type="Proteomes" id="UP000694565">
    <property type="component" value="Unplaced"/>
</dbReference>
<evidence type="ECO:0000313" key="1">
    <source>
        <dbReference type="Ensembl" id="ENSCLMP00005047994.1"/>
    </source>
</evidence>
<accession>A0A8C3AXG8</accession>
<dbReference type="Ensembl" id="ENSCLMT00005049632.1">
    <property type="protein sequence ID" value="ENSCLMP00005047994.1"/>
    <property type="gene ID" value="ENSCLMG00005021973.1"/>
</dbReference>
<dbReference type="AlphaFoldDB" id="A0A8C3AXG8"/>
<dbReference type="GO" id="GO:0035082">
    <property type="term" value="P:axoneme assembly"/>
    <property type="evidence" value="ECO:0007669"/>
    <property type="project" value="InterPro"/>
</dbReference>
<keyword evidence="2" id="KW-1185">Reference proteome</keyword>
<organism evidence="1 2">
    <name type="scientific">Cyclopterus lumpus</name>
    <name type="common">Lumpsucker</name>
    <dbReference type="NCBI Taxonomy" id="8103"/>
    <lineage>
        <taxon>Eukaryota</taxon>
        <taxon>Metazoa</taxon>
        <taxon>Chordata</taxon>
        <taxon>Craniata</taxon>
        <taxon>Vertebrata</taxon>
        <taxon>Euteleostomi</taxon>
        <taxon>Actinopterygii</taxon>
        <taxon>Neopterygii</taxon>
        <taxon>Teleostei</taxon>
        <taxon>Neoteleostei</taxon>
        <taxon>Acanthomorphata</taxon>
        <taxon>Eupercaria</taxon>
        <taxon>Perciformes</taxon>
        <taxon>Cottioidei</taxon>
        <taxon>Cottales</taxon>
        <taxon>Cyclopteridae</taxon>
        <taxon>Cyclopterus</taxon>
    </lineage>
</organism>
<dbReference type="GO" id="GO:0060294">
    <property type="term" value="P:cilium movement involved in cell motility"/>
    <property type="evidence" value="ECO:0007669"/>
    <property type="project" value="InterPro"/>
</dbReference>
<reference evidence="1" key="2">
    <citation type="submission" date="2025-09" db="UniProtKB">
        <authorList>
            <consortium name="Ensembl"/>
        </authorList>
    </citation>
    <scope>IDENTIFICATION</scope>
</reference>
<dbReference type="PANTHER" id="PTHR15977:SF15">
    <property type="entry name" value="CILIA- AND FLAGELLA-ASSOCIATED PROTEIN 46"/>
    <property type="match status" value="1"/>
</dbReference>
<reference evidence="1" key="1">
    <citation type="submission" date="2025-08" db="UniProtKB">
        <authorList>
            <consortium name="Ensembl"/>
        </authorList>
    </citation>
    <scope>IDENTIFICATION</scope>
</reference>
<evidence type="ECO:0000313" key="2">
    <source>
        <dbReference type="Proteomes" id="UP000694565"/>
    </source>
</evidence>
<dbReference type="InterPro" id="IPR039586">
    <property type="entry name" value="CFAP46"/>
</dbReference>
<protein>
    <submittedName>
        <fullName evidence="1">Uncharacterized protein</fullName>
    </submittedName>
</protein>